<feature type="region of interest" description="Disordered" evidence="2">
    <location>
        <begin position="1"/>
        <end position="76"/>
    </location>
</feature>
<dbReference type="RefSeq" id="XP_056842655.1">
    <property type="nucleotide sequence ID" value="XM_056986675.1"/>
</dbReference>
<evidence type="ECO:0000256" key="1">
    <source>
        <dbReference type="SAM" id="Coils"/>
    </source>
</evidence>
<dbReference type="Proteomes" id="UP000504610">
    <property type="component" value="Chromosome 8"/>
</dbReference>
<dbReference type="GeneID" id="130502055"/>
<gene>
    <name evidence="8" type="primary">LOC130502055</name>
    <name evidence="4" type="synonym">LOC130495245</name>
    <name evidence="5" type="synonym">LOC130499257</name>
    <name evidence="6" type="synonym">LOC130499389</name>
    <name evidence="7" type="synonym">LOC130500429</name>
    <name evidence="9" type="synonym">LOC130506147</name>
    <name evidence="10" type="synonym">LOC130511879</name>
    <name evidence="11" type="synonym">LOC130512315</name>
</gene>
<keyword evidence="3" id="KW-1185">Reference proteome</keyword>
<dbReference type="KEGG" id="rsz:130511879"/>
<dbReference type="Proteomes" id="UP000504610">
    <property type="component" value="Chromosome 5"/>
</dbReference>
<evidence type="ECO:0000313" key="4">
    <source>
        <dbReference type="RefSeq" id="XP_056842655.1"/>
    </source>
</evidence>
<dbReference type="KEGG" id="rsz:130512315"/>
<dbReference type="OrthoDB" id="1109206at2759"/>
<dbReference type="KEGG" id="rsz:130499257"/>
<dbReference type="KEGG" id="rsz:130500429"/>
<evidence type="ECO:0000313" key="5">
    <source>
        <dbReference type="RefSeq" id="XP_056849314.1"/>
    </source>
</evidence>
<evidence type="ECO:0000313" key="8">
    <source>
        <dbReference type="RefSeq" id="XP_056852853.1"/>
    </source>
</evidence>
<dbReference type="Proteomes" id="UP000504610">
    <property type="component" value="Chromosome 9"/>
</dbReference>
<feature type="compositionally biased region" description="Basic and acidic residues" evidence="2">
    <location>
        <begin position="64"/>
        <end position="73"/>
    </location>
</feature>
<evidence type="ECO:0000313" key="3">
    <source>
        <dbReference type="Proteomes" id="UP000504610"/>
    </source>
</evidence>
<feature type="region of interest" description="Disordered" evidence="2">
    <location>
        <begin position="216"/>
        <end position="235"/>
    </location>
</feature>
<sequence length="416" mass="47229">MDSSDQSARARSRRAPPRGRATSTTPSDSRVSSSRSRGSSSSSQSPRPAMVQHAAPSPAAAPHLPHDFPDIPEPHVAPGVMTVAQLVQQPGRDHLPYLTLYPREPGQTWFDRSHNGISAWINRMMYSDLKKGYATFTVMPRDEQELWFRQFAQEFNWHPDNTTFIRNAFIHKCMDSYSGQIYEWKQKWLADKVPKWINMTTWEELCVHWDKDSTKQVSNTNSANRKSDRGGKGMYKHNLGAQSIPTLADKMAQENEGEPVGDFPLYKRIHTNKTTGQIDDGLAQEVVSLVDSMTQDEEARLSQIQADLDLDATSTESTALSQVRINELLESAIPKKKGRLVGLGRRSKSVPPTSQVPVDPTLMDQLKDKDERIRQLEEKMAAQERAREADRRRSEKMMAAFMRQFPDQNFDVDEDE</sequence>
<dbReference type="KEGG" id="rsz:130499389"/>
<feature type="coiled-coil region" evidence="1">
    <location>
        <begin position="366"/>
        <end position="393"/>
    </location>
</feature>
<dbReference type="RefSeq" id="XP_056865664.1">
    <property type="nucleotide sequence ID" value="XM_057009684.1"/>
</dbReference>
<organism evidence="3 8">
    <name type="scientific">Raphanus sativus</name>
    <name type="common">Radish</name>
    <name type="synonym">Raphanus raphanistrum var. sativus</name>
    <dbReference type="NCBI Taxonomy" id="3726"/>
    <lineage>
        <taxon>Eukaryota</taxon>
        <taxon>Viridiplantae</taxon>
        <taxon>Streptophyta</taxon>
        <taxon>Embryophyta</taxon>
        <taxon>Tracheophyta</taxon>
        <taxon>Spermatophyta</taxon>
        <taxon>Magnoliopsida</taxon>
        <taxon>eudicotyledons</taxon>
        <taxon>Gunneridae</taxon>
        <taxon>Pentapetalae</taxon>
        <taxon>rosids</taxon>
        <taxon>malvids</taxon>
        <taxon>Brassicales</taxon>
        <taxon>Brassicaceae</taxon>
        <taxon>Brassiceae</taxon>
        <taxon>Raphanus</taxon>
    </lineage>
</organism>
<dbReference type="Pfam" id="PF03004">
    <property type="entry name" value="Transposase_24"/>
    <property type="match status" value="1"/>
</dbReference>
<dbReference type="KEGG" id="rsz:130502055"/>
<dbReference type="Proteomes" id="UP000504610">
    <property type="component" value="Chromosome 1"/>
</dbReference>
<dbReference type="RefSeq" id="XP_056849353.1">
    <property type="nucleotide sequence ID" value="XM_056993373.1"/>
</dbReference>
<evidence type="ECO:0000256" key="2">
    <source>
        <dbReference type="SAM" id="MobiDB-lite"/>
    </source>
</evidence>
<feature type="compositionally biased region" description="Low complexity" evidence="2">
    <location>
        <begin position="18"/>
        <end position="63"/>
    </location>
</feature>
<reference evidence="4 5" key="2">
    <citation type="submission" date="2025-04" db="UniProtKB">
        <authorList>
            <consortium name="RefSeq"/>
        </authorList>
    </citation>
    <scope>IDENTIFICATION</scope>
    <source>
        <tissue evidence="4 5">Leaf</tissue>
    </source>
</reference>
<proteinExistence type="predicted"/>
<name>A0A9W3CMJ6_RAPSA</name>
<reference evidence="3" key="1">
    <citation type="journal article" date="2019" name="Database">
        <title>The radish genome database (RadishGD): an integrated information resource for radish genomics.</title>
        <authorList>
            <person name="Yu H.J."/>
            <person name="Baek S."/>
            <person name="Lee Y.J."/>
            <person name="Cho A."/>
            <person name="Mun J.H."/>
        </authorList>
    </citation>
    <scope>NUCLEOTIDE SEQUENCE [LARGE SCALE GENOMIC DNA]</scope>
    <source>
        <strain evidence="3">cv. WK10039</strain>
    </source>
</reference>
<evidence type="ECO:0000313" key="7">
    <source>
        <dbReference type="RefSeq" id="XP_056851487.1"/>
    </source>
</evidence>
<dbReference type="KEGG" id="rsz:130495245"/>
<accession>A0A9W3CMJ6</accession>
<protein>
    <submittedName>
        <fullName evidence="4">Uncharacterized protein LOC130495245 isoform X1</fullName>
    </submittedName>
    <submittedName>
        <fullName evidence="5">Uncharacterized protein LOC130499257 isoform X1</fullName>
    </submittedName>
    <submittedName>
        <fullName evidence="6">Uncharacterized protein LOC130499389</fullName>
    </submittedName>
    <submittedName>
        <fullName evidence="7">Uncharacterized protein LOC130500429 isoform X1</fullName>
    </submittedName>
    <submittedName>
        <fullName evidence="8">Uncharacterized protein LOC130502055 isoform X1</fullName>
    </submittedName>
    <submittedName>
        <fullName evidence="9">Uncharacterized protein LOC130506147</fullName>
    </submittedName>
    <submittedName>
        <fullName evidence="10">Uncharacterized protein LOC130511879 isoform X1</fullName>
    </submittedName>
    <submittedName>
        <fullName evidence="11">Uncharacterized protein LOC130512315 isoform X1</fullName>
    </submittedName>
</protein>
<dbReference type="RefSeq" id="XP_056851487.1">
    <property type="nucleotide sequence ID" value="XM_056995507.1"/>
</dbReference>
<evidence type="ECO:0000313" key="11">
    <source>
        <dbReference type="RefSeq" id="XP_056866118.1"/>
    </source>
</evidence>
<dbReference type="InterPro" id="IPR004252">
    <property type="entry name" value="Probable_transposase_24"/>
</dbReference>
<evidence type="ECO:0000313" key="10">
    <source>
        <dbReference type="RefSeq" id="XP_056865664.1"/>
    </source>
</evidence>
<dbReference type="KEGG" id="rsz:130506147"/>
<dbReference type="AlphaFoldDB" id="A0A9W3CMJ6"/>
<dbReference type="RefSeq" id="XP_056866118.1">
    <property type="nucleotide sequence ID" value="XM_057010138.1"/>
</dbReference>
<dbReference type="RefSeq" id="XP_056849314.1">
    <property type="nucleotide sequence ID" value="XM_056993334.1"/>
</dbReference>
<dbReference type="RefSeq" id="XP_056852853.1">
    <property type="nucleotide sequence ID" value="XM_056996873.1"/>
</dbReference>
<evidence type="ECO:0000313" key="9">
    <source>
        <dbReference type="RefSeq" id="XP_056856763.1"/>
    </source>
</evidence>
<keyword evidence="1" id="KW-0175">Coiled coil</keyword>
<dbReference type="RefSeq" id="XP_056856763.1">
    <property type="nucleotide sequence ID" value="XM_057000783.1"/>
</dbReference>
<evidence type="ECO:0000313" key="6">
    <source>
        <dbReference type="RefSeq" id="XP_056849353.1"/>
    </source>
</evidence>